<dbReference type="Pfam" id="PF17555">
    <property type="entry name" value="TssN"/>
    <property type="match status" value="1"/>
</dbReference>
<dbReference type="RefSeq" id="WP_146262272.1">
    <property type="nucleotide sequence ID" value="NZ_SELG01000033.1"/>
</dbReference>
<keyword evidence="1" id="KW-0472">Membrane</keyword>
<feature type="transmembrane region" description="Helical" evidence="1">
    <location>
        <begin position="15"/>
        <end position="36"/>
    </location>
</feature>
<evidence type="ECO:0008006" key="4">
    <source>
        <dbReference type="Google" id="ProtNLM"/>
    </source>
</evidence>
<dbReference type="AlphaFoldDB" id="A0A563DBX7"/>
<accession>A0A563DBX7</accession>
<dbReference type="InterPro" id="IPR036259">
    <property type="entry name" value="MFS_trans_sf"/>
</dbReference>
<sequence length="329" mass="38794">MNFRTYFKDLIDPTIIVGIIVILIVFTLLTIFFGSKVGDFKQKYKSKYITYLIVLFLGVSLITFIGSSEIFNNQLDNILVFYQTIFFMVGVTHTYLYRVYFNRFEKRSIKQSWVEGLFTLLIFVFNIIPFVLVFTIVKGNTYAYTMAGSTVFFIVPSLIFLTFESTISVPPKIYKTWKFPEDHSFPDPLNSDYRDMLVVTFVFYKNPESDVRTEFRAKAPIRMDFGRLFYHFVNDYNIRNPDDTIKLNDTDGERQHWVFYLKSKYLGFAKFIRPDYPLYMNSIEENSVIICQRTPPLIDAEEGLKYMEKEIEGEEKAKSKSKKKENKNI</sequence>
<dbReference type="Proteomes" id="UP000319499">
    <property type="component" value="Unassembled WGS sequence"/>
</dbReference>
<evidence type="ECO:0000256" key="1">
    <source>
        <dbReference type="SAM" id="Phobius"/>
    </source>
</evidence>
<evidence type="ECO:0000313" key="2">
    <source>
        <dbReference type="EMBL" id="TWP27725.1"/>
    </source>
</evidence>
<proteinExistence type="predicted"/>
<keyword evidence="1" id="KW-0812">Transmembrane</keyword>
<dbReference type="OrthoDB" id="1024052at2"/>
<feature type="transmembrane region" description="Helical" evidence="1">
    <location>
        <begin position="113"/>
        <end position="136"/>
    </location>
</feature>
<feature type="transmembrane region" description="Helical" evidence="1">
    <location>
        <begin position="48"/>
        <end position="67"/>
    </location>
</feature>
<feature type="transmembrane region" description="Helical" evidence="1">
    <location>
        <begin position="142"/>
        <end position="163"/>
    </location>
</feature>
<keyword evidence="1" id="KW-1133">Transmembrane helix</keyword>
<comment type="caution">
    <text evidence="2">The sequence shown here is derived from an EMBL/GenBank/DDBJ whole genome shotgun (WGS) entry which is preliminary data.</text>
</comment>
<protein>
    <recommendedName>
        <fullName evidence="4">TssN family type VI secretion system protein</fullName>
    </recommendedName>
</protein>
<keyword evidence="3" id="KW-1185">Reference proteome</keyword>
<gene>
    <name evidence="2" type="ORF">ETU09_06415</name>
</gene>
<dbReference type="SUPFAM" id="SSF103473">
    <property type="entry name" value="MFS general substrate transporter"/>
    <property type="match status" value="1"/>
</dbReference>
<evidence type="ECO:0000313" key="3">
    <source>
        <dbReference type="Proteomes" id="UP000319499"/>
    </source>
</evidence>
<dbReference type="EMBL" id="SELH01000021">
    <property type="protein sequence ID" value="TWP27725.1"/>
    <property type="molecule type" value="Genomic_DNA"/>
</dbReference>
<organism evidence="2 3">
    <name type="scientific">Apibacter muscae</name>
    <dbReference type="NCBI Taxonomy" id="2509004"/>
    <lineage>
        <taxon>Bacteria</taxon>
        <taxon>Pseudomonadati</taxon>
        <taxon>Bacteroidota</taxon>
        <taxon>Flavobacteriia</taxon>
        <taxon>Flavobacteriales</taxon>
        <taxon>Weeksellaceae</taxon>
        <taxon>Apibacter</taxon>
    </lineage>
</organism>
<dbReference type="InterPro" id="IPR035177">
    <property type="entry name" value="TssN"/>
</dbReference>
<feature type="transmembrane region" description="Helical" evidence="1">
    <location>
        <begin position="79"/>
        <end position="101"/>
    </location>
</feature>
<name>A0A563DBX7_9FLAO</name>
<reference evidence="2 3" key="1">
    <citation type="submission" date="2019-02" db="EMBL/GenBank/DDBJ databases">
        <title>Apibacter muscae sp. nov.: a novel member of the house fly microbiota.</title>
        <authorList>
            <person name="Park R."/>
        </authorList>
    </citation>
    <scope>NUCLEOTIDE SEQUENCE [LARGE SCALE GENOMIC DNA]</scope>
    <source>
        <strain evidence="2 3">AL1</strain>
    </source>
</reference>